<feature type="non-terminal residue" evidence="2">
    <location>
        <position position="1"/>
    </location>
</feature>
<gene>
    <name evidence="2" type="ORF">LRP50_15945</name>
</gene>
<comment type="caution">
    <text evidence="2">The sequence shown here is derived from an EMBL/GenBank/DDBJ whole genome shotgun (WGS) entry which is preliminary data.</text>
</comment>
<keyword evidence="1" id="KW-0812">Transmembrane</keyword>
<feature type="transmembrane region" description="Helical" evidence="1">
    <location>
        <begin position="12"/>
        <end position="36"/>
    </location>
</feature>
<protein>
    <submittedName>
        <fullName evidence="2">Uncharacterized protein</fullName>
    </submittedName>
</protein>
<dbReference type="Proteomes" id="UP001149400">
    <property type="component" value="Unassembled WGS sequence"/>
</dbReference>
<proteinExistence type="predicted"/>
<evidence type="ECO:0000313" key="2">
    <source>
        <dbReference type="EMBL" id="MDD1794626.1"/>
    </source>
</evidence>
<keyword evidence="1" id="KW-1133">Transmembrane helix</keyword>
<dbReference type="EMBL" id="JAJUBC010000018">
    <property type="protein sequence ID" value="MDD1794626.1"/>
    <property type="molecule type" value="Genomic_DNA"/>
</dbReference>
<evidence type="ECO:0000313" key="3">
    <source>
        <dbReference type="Proteomes" id="UP001149400"/>
    </source>
</evidence>
<dbReference type="RefSeq" id="WP_274165447.1">
    <property type="nucleotide sequence ID" value="NZ_JAJUBC010000018.1"/>
</dbReference>
<accession>A0ABT5R2X4</accession>
<evidence type="ECO:0000256" key="1">
    <source>
        <dbReference type="SAM" id="Phobius"/>
    </source>
</evidence>
<organism evidence="2 3">
    <name type="scientific">Enterovibrio gelatinilyticus</name>
    <dbReference type="NCBI Taxonomy" id="2899819"/>
    <lineage>
        <taxon>Bacteria</taxon>
        <taxon>Pseudomonadati</taxon>
        <taxon>Pseudomonadota</taxon>
        <taxon>Gammaproteobacteria</taxon>
        <taxon>Vibrionales</taxon>
        <taxon>Vibrionaceae</taxon>
        <taxon>Enterovibrio</taxon>
    </lineage>
</organism>
<keyword evidence="3" id="KW-1185">Reference proteome</keyword>
<sequence length="162" mass="17950">QLFGADKTNEKVVAGLIDSASLAAVAIGYLILHVLVSSPIQAYKNYKKLGFWDGNTFHYYDEVLVYTGVIHPKGQNLVNITFPRECKNALVSTKTTINGAHERVKAGFTIMQQKEGVWLIPMQNGISSTSIRLSKREQVLVTESVSGTIPTRVKVLLESWEL</sequence>
<name>A0ABT5R2X4_9GAMM</name>
<reference evidence="2" key="1">
    <citation type="submission" date="2021-12" db="EMBL/GenBank/DDBJ databases">
        <title>Enterovibrio ZSDZ35 sp. nov. and Enterovibrio ZSDZ42 sp. nov., isolated from coastal seawater in Qingdao.</title>
        <authorList>
            <person name="Zhang P."/>
        </authorList>
    </citation>
    <scope>NUCLEOTIDE SEQUENCE</scope>
    <source>
        <strain evidence="2">ZSDZ42</strain>
    </source>
</reference>
<keyword evidence="1" id="KW-0472">Membrane</keyword>